<dbReference type="InParanoid" id="K0IF60"/>
<dbReference type="GO" id="GO:0005524">
    <property type="term" value="F:ATP binding"/>
    <property type="evidence" value="ECO:0007669"/>
    <property type="project" value="UniProtKB-UniRule"/>
</dbReference>
<dbReference type="SUPFAM" id="SSF56059">
    <property type="entry name" value="Glutathione synthetase ATP-binding domain-like"/>
    <property type="match status" value="1"/>
</dbReference>
<dbReference type="STRING" id="1237085.Ngar_c14900"/>
<keyword evidence="4" id="KW-1185">Reference proteome</keyword>
<feature type="domain" description="ATP-grasp" evidence="2">
    <location>
        <begin position="120"/>
        <end position="298"/>
    </location>
</feature>
<sequence>MERSIRTVVVPGAASPAGINTIKALRMAGFKGRILATDSCHLAAGFFIATSYEVMPRVNDEKNYANRLFDLVSKHKVEVLMPSSGYDIYPYSKYRRQLEEMGAKAVVSDLESLETCYDRVLTFRSLSEKFSCILPLTTTDPYEIKEFPIFAKPRREKGGHYAARIDDQNDLNYFISKFKNENKRGDIIFQEYLPGTEYTIDVLCDLEKNPLIAVPRIRLETTAGISTRGQVMRNPEIEQTCMSIAEHIGIRGPCCIQMKESSEGTMKVTEINPRMGGGTIFAALAGANFPDMILKMVEGKAVAIPKISEITVVRYFEEIIVQGRKQLMPRQ</sequence>
<dbReference type="HOGENOM" id="CLU_052967_0_0_2"/>
<dbReference type="AlphaFoldDB" id="K0IF60"/>
<evidence type="ECO:0000313" key="3">
    <source>
        <dbReference type="EMBL" id="AFU58425.1"/>
    </source>
</evidence>
<dbReference type="Gene3D" id="3.40.50.20">
    <property type="match status" value="1"/>
</dbReference>
<dbReference type="Proteomes" id="UP000008037">
    <property type="component" value="Chromosome"/>
</dbReference>
<dbReference type="BioCyc" id="CNIT1237085:G1324-1488-MONOMER"/>
<accession>K0IF60</accession>
<dbReference type="Pfam" id="PF15632">
    <property type="entry name" value="ATPgrasp_Ter"/>
    <property type="match status" value="1"/>
</dbReference>
<proteinExistence type="predicted"/>
<dbReference type="Gene3D" id="3.30.470.20">
    <property type="entry name" value="ATP-grasp fold, B domain"/>
    <property type="match status" value="1"/>
</dbReference>
<gene>
    <name evidence="3" type="ordered locus">Ngar_c14900</name>
</gene>
<dbReference type="InterPro" id="IPR011761">
    <property type="entry name" value="ATP-grasp"/>
</dbReference>
<protein>
    <submittedName>
        <fullName evidence="3">Putative carbamoyl-phosphate synthase, large chain</fullName>
    </submittedName>
</protein>
<keyword evidence="1" id="KW-0547">Nucleotide-binding</keyword>
<keyword evidence="1" id="KW-0067">ATP-binding</keyword>
<dbReference type="PATRIC" id="fig|1237085.11.peg.1454"/>
<dbReference type="InterPro" id="IPR048764">
    <property type="entry name" value="PylC_N"/>
</dbReference>
<dbReference type="GeneID" id="13797749"/>
<name>K0IF60_NITGG</name>
<dbReference type="OrthoDB" id="11959at2157"/>
<organism evidence="3 4">
    <name type="scientific">Nitrososphaera gargensis (strain Ga9.2)</name>
    <dbReference type="NCBI Taxonomy" id="1237085"/>
    <lineage>
        <taxon>Archaea</taxon>
        <taxon>Nitrososphaerota</taxon>
        <taxon>Nitrososphaeria</taxon>
        <taxon>Nitrososphaerales</taxon>
        <taxon>Nitrososphaeraceae</taxon>
        <taxon>Nitrososphaera</taxon>
    </lineage>
</organism>
<dbReference type="KEGG" id="nga:Ngar_c14900"/>
<reference evidence="3 4" key="1">
    <citation type="journal article" date="2012" name="Environ. Microbiol.">
        <title>The genome of the ammonia-oxidizing Candidatus Nitrososphaera gargensis: insights into metabolic versatility and environmental adaptations.</title>
        <authorList>
            <person name="Spang A."/>
            <person name="Poehlein A."/>
            <person name="Offre P."/>
            <person name="Zumbragel S."/>
            <person name="Haider S."/>
            <person name="Rychlik N."/>
            <person name="Nowka B."/>
            <person name="Schmeisser C."/>
            <person name="Lebedeva E.V."/>
            <person name="Rattei T."/>
            <person name="Bohm C."/>
            <person name="Schmid M."/>
            <person name="Galushko A."/>
            <person name="Hatzenpichler R."/>
            <person name="Weinmaier T."/>
            <person name="Daniel R."/>
            <person name="Schleper C."/>
            <person name="Spieck E."/>
            <person name="Streit W."/>
            <person name="Wagner M."/>
        </authorList>
    </citation>
    <scope>NUCLEOTIDE SEQUENCE [LARGE SCALE GENOMIC DNA]</scope>
    <source>
        <strain evidence="4">Ga9.2</strain>
    </source>
</reference>
<evidence type="ECO:0000313" key="4">
    <source>
        <dbReference type="Proteomes" id="UP000008037"/>
    </source>
</evidence>
<dbReference type="GO" id="GO:0046872">
    <property type="term" value="F:metal ion binding"/>
    <property type="evidence" value="ECO:0007669"/>
    <property type="project" value="InterPro"/>
</dbReference>
<dbReference type="EMBL" id="CP002408">
    <property type="protein sequence ID" value="AFU58425.1"/>
    <property type="molecule type" value="Genomic_DNA"/>
</dbReference>
<evidence type="ECO:0000259" key="2">
    <source>
        <dbReference type="PROSITE" id="PS50975"/>
    </source>
</evidence>
<evidence type="ECO:0000256" key="1">
    <source>
        <dbReference type="PROSITE-ProRule" id="PRU00409"/>
    </source>
</evidence>
<dbReference type="PROSITE" id="PS50975">
    <property type="entry name" value="ATP_GRASP"/>
    <property type="match status" value="1"/>
</dbReference>
<dbReference type="Pfam" id="PF21360">
    <property type="entry name" value="PylC-like_N"/>
    <property type="match status" value="1"/>
</dbReference>
<dbReference type="RefSeq" id="WP_015018962.1">
    <property type="nucleotide sequence ID" value="NC_018719.1"/>
</dbReference>